<organism evidence="2">
    <name type="scientific">marine sediment metagenome</name>
    <dbReference type="NCBI Taxonomy" id="412755"/>
    <lineage>
        <taxon>unclassified sequences</taxon>
        <taxon>metagenomes</taxon>
        <taxon>ecological metagenomes</taxon>
    </lineage>
</organism>
<evidence type="ECO:0000256" key="1">
    <source>
        <dbReference type="SAM" id="Phobius"/>
    </source>
</evidence>
<accession>X0TCS6</accession>
<protein>
    <submittedName>
        <fullName evidence="2">Uncharacterized protein</fullName>
    </submittedName>
</protein>
<feature type="non-terminal residue" evidence="2">
    <location>
        <position position="87"/>
    </location>
</feature>
<reference evidence="2" key="1">
    <citation type="journal article" date="2014" name="Front. Microbiol.">
        <title>High frequency of phylogenetically diverse reductive dehalogenase-homologous genes in deep subseafloor sedimentary metagenomes.</title>
        <authorList>
            <person name="Kawai M."/>
            <person name="Futagami T."/>
            <person name="Toyoda A."/>
            <person name="Takaki Y."/>
            <person name="Nishi S."/>
            <person name="Hori S."/>
            <person name="Arai W."/>
            <person name="Tsubouchi T."/>
            <person name="Morono Y."/>
            <person name="Uchiyama I."/>
            <person name="Ito T."/>
            <person name="Fujiyama A."/>
            <person name="Inagaki F."/>
            <person name="Takami H."/>
        </authorList>
    </citation>
    <scope>NUCLEOTIDE SEQUENCE</scope>
    <source>
        <strain evidence="2">Expedition CK06-06</strain>
    </source>
</reference>
<proteinExistence type="predicted"/>
<evidence type="ECO:0000313" key="2">
    <source>
        <dbReference type="EMBL" id="GAF90999.1"/>
    </source>
</evidence>
<gene>
    <name evidence="2" type="ORF">S01H1_24119</name>
</gene>
<feature type="non-terminal residue" evidence="2">
    <location>
        <position position="1"/>
    </location>
</feature>
<feature type="transmembrane region" description="Helical" evidence="1">
    <location>
        <begin position="65"/>
        <end position="82"/>
    </location>
</feature>
<keyword evidence="1" id="KW-0472">Membrane</keyword>
<sequence length="87" mass="10019">NRLIPDFLRNFVVGKMSKDLVTDPMPAFYKANSVRNLTNLAHENKFKIEQFILNGDPTYVAINKFFFYIGVIIEAVLNLPVLRNCKV</sequence>
<keyword evidence="1" id="KW-0812">Transmembrane</keyword>
<keyword evidence="1" id="KW-1133">Transmembrane helix</keyword>
<dbReference type="AlphaFoldDB" id="X0TCS6"/>
<comment type="caution">
    <text evidence="2">The sequence shown here is derived from an EMBL/GenBank/DDBJ whole genome shotgun (WGS) entry which is preliminary data.</text>
</comment>
<name>X0TCS6_9ZZZZ</name>
<dbReference type="EMBL" id="BARS01014197">
    <property type="protein sequence ID" value="GAF90999.1"/>
    <property type="molecule type" value="Genomic_DNA"/>
</dbReference>